<protein>
    <submittedName>
        <fullName evidence="1">Uncharacterized protein</fullName>
    </submittedName>
</protein>
<dbReference type="EMBL" id="OFSP01000078">
    <property type="protein sequence ID" value="SOY77488.1"/>
    <property type="molecule type" value="Genomic_DNA"/>
</dbReference>
<gene>
    <name evidence="1" type="ORF">CBM2589_U10005</name>
</gene>
<comment type="caution">
    <text evidence="1">The sequence shown here is derived from an EMBL/GenBank/DDBJ whole genome shotgun (WGS) entry which is preliminary data.</text>
</comment>
<dbReference type="AlphaFoldDB" id="A0A375CQQ3"/>
<dbReference type="Proteomes" id="UP000256297">
    <property type="component" value="Unassembled WGS sequence"/>
</dbReference>
<evidence type="ECO:0000313" key="1">
    <source>
        <dbReference type="EMBL" id="SOY77488.1"/>
    </source>
</evidence>
<name>A0A375CQQ3_9BURK</name>
<proteinExistence type="predicted"/>
<sequence length="58" mass="6328">MACGLGNGVVRRMLYWVWEAASPTARERLPSPLEENAPNIGGIAAARNLTKEMLGKFL</sequence>
<organism evidence="1 2">
    <name type="scientific">Cupriavidus taiwanensis</name>
    <dbReference type="NCBI Taxonomy" id="164546"/>
    <lineage>
        <taxon>Bacteria</taxon>
        <taxon>Pseudomonadati</taxon>
        <taxon>Pseudomonadota</taxon>
        <taxon>Betaproteobacteria</taxon>
        <taxon>Burkholderiales</taxon>
        <taxon>Burkholderiaceae</taxon>
        <taxon>Cupriavidus</taxon>
    </lineage>
</organism>
<reference evidence="2" key="1">
    <citation type="submission" date="2018-01" db="EMBL/GenBank/DDBJ databases">
        <authorList>
            <person name="Gaut B.S."/>
            <person name="Morton B.R."/>
            <person name="Clegg M.T."/>
            <person name="Duvall M.R."/>
        </authorList>
    </citation>
    <scope>NUCLEOTIDE SEQUENCE [LARGE SCALE GENOMIC DNA]</scope>
</reference>
<accession>A0A375CQQ3</accession>
<evidence type="ECO:0000313" key="2">
    <source>
        <dbReference type="Proteomes" id="UP000256297"/>
    </source>
</evidence>